<feature type="compositionally biased region" description="Polar residues" evidence="1">
    <location>
        <begin position="158"/>
        <end position="168"/>
    </location>
</feature>
<dbReference type="PANTHER" id="PTHR36595">
    <property type="entry name" value="TRANSMEMBRANE PROTEIN"/>
    <property type="match status" value="1"/>
</dbReference>
<dbReference type="AlphaFoldDB" id="A0AAW1H9L9"/>
<evidence type="ECO:0000256" key="1">
    <source>
        <dbReference type="SAM" id="MobiDB-lite"/>
    </source>
</evidence>
<dbReference type="Proteomes" id="UP001443914">
    <property type="component" value="Unassembled WGS sequence"/>
</dbReference>
<feature type="region of interest" description="Disordered" evidence="1">
    <location>
        <begin position="146"/>
        <end position="168"/>
    </location>
</feature>
<keyword evidence="4" id="KW-1185">Reference proteome</keyword>
<feature type="transmembrane region" description="Helical" evidence="2">
    <location>
        <begin position="12"/>
        <end position="32"/>
    </location>
</feature>
<keyword evidence="2" id="KW-0812">Transmembrane</keyword>
<accession>A0AAW1H9L9</accession>
<dbReference type="EMBL" id="JBDFQZ010000012">
    <property type="protein sequence ID" value="KAK9672751.1"/>
    <property type="molecule type" value="Genomic_DNA"/>
</dbReference>
<evidence type="ECO:0000313" key="3">
    <source>
        <dbReference type="EMBL" id="KAK9672751.1"/>
    </source>
</evidence>
<gene>
    <name evidence="3" type="ORF">RND81_12G121700</name>
</gene>
<protein>
    <submittedName>
        <fullName evidence="3">Uncharacterized protein</fullName>
    </submittedName>
</protein>
<dbReference type="PANTHER" id="PTHR36595:SF1">
    <property type="entry name" value="TRANSMEMBRANE PROTEIN"/>
    <property type="match status" value="1"/>
</dbReference>
<feature type="compositionally biased region" description="Basic residues" evidence="1">
    <location>
        <begin position="148"/>
        <end position="157"/>
    </location>
</feature>
<evidence type="ECO:0000256" key="2">
    <source>
        <dbReference type="SAM" id="Phobius"/>
    </source>
</evidence>
<reference evidence="3" key="1">
    <citation type="submission" date="2024-03" db="EMBL/GenBank/DDBJ databases">
        <title>WGS assembly of Saponaria officinalis var. Norfolk2.</title>
        <authorList>
            <person name="Jenkins J."/>
            <person name="Shu S."/>
            <person name="Grimwood J."/>
            <person name="Barry K."/>
            <person name="Goodstein D."/>
            <person name="Schmutz J."/>
            <person name="Leebens-Mack J."/>
            <person name="Osbourn A."/>
        </authorList>
    </citation>
    <scope>NUCLEOTIDE SEQUENCE [LARGE SCALE GENOMIC DNA]</scope>
    <source>
        <strain evidence="3">JIC</strain>
    </source>
</reference>
<name>A0AAW1H9L9_SAPOF</name>
<keyword evidence="2" id="KW-1133">Transmembrane helix</keyword>
<feature type="region of interest" description="Disordered" evidence="1">
    <location>
        <begin position="76"/>
        <end position="118"/>
    </location>
</feature>
<feature type="compositionally biased region" description="Acidic residues" evidence="1">
    <location>
        <begin position="88"/>
        <end position="99"/>
    </location>
</feature>
<comment type="caution">
    <text evidence="3">The sequence shown here is derived from an EMBL/GenBank/DDBJ whole genome shotgun (WGS) entry which is preliminary data.</text>
</comment>
<keyword evidence="2" id="KW-0472">Membrane</keyword>
<sequence>MLEYTTELIAHAAPSSHFIFCLCNIIILLLLVDRSKHNTNPSLACDYTFPAALNTNVSQNNYAYYAEVNKETRAQSTSEVVAELATANEDEHECEDDNKESENGKKKDDEEEDDGDELKKRIEDFIHKINTEWRAEMLRTSSQCVIRTRPRNKKSVSRKTVVQRTTVL</sequence>
<proteinExistence type="predicted"/>
<organism evidence="3 4">
    <name type="scientific">Saponaria officinalis</name>
    <name type="common">Common soapwort</name>
    <name type="synonym">Lychnis saponaria</name>
    <dbReference type="NCBI Taxonomy" id="3572"/>
    <lineage>
        <taxon>Eukaryota</taxon>
        <taxon>Viridiplantae</taxon>
        <taxon>Streptophyta</taxon>
        <taxon>Embryophyta</taxon>
        <taxon>Tracheophyta</taxon>
        <taxon>Spermatophyta</taxon>
        <taxon>Magnoliopsida</taxon>
        <taxon>eudicotyledons</taxon>
        <taxon>Gunneridae</taxon>
        <taxon>Pentapetalae</taxon>
        <taxon>Caryophyllales</taxon>
        <taxon>Caryophyllaceae</taxon>
        <taxon>Caryophylleae</taxon>
        <taxon>Saponaria</taxon>
    </lineage>
</organism>
<evidence type="ECO:0000313" key="4">
    <source>
        <dbReference type="Proteomes" id="UP001443914"/>
    </source>
</evidence>